<protein>
    <submittedName>
        <fullName evidence="1">Uncharacterized protein</fullName>
    </submittedName>
</protein>
<sequence>MQLLQHYFPQLKEVKKC</sequence>
<reference evidence="1" key="2">
    <citation type="journal article" date="2015" name="Fish Shellfish Immunol.">
        <title>Early steps in the European eel (Anguilla anguilla)-Vibrio vulnificus interaction in the gills: Role of the RtxA13 toxin.</title>
        <authorList>
            <person name="Callol A."/>
            <person name="Pajuelo D."/>
            <person name="Ebbesson L."/>
            <person name="Teles M."/>
            <person name="MacKenzie S."/>
            <person name="Amaro C."/>
        </authorList>
    </citation>
    <scope>NUCLEOTIDE SEQUENCE</scope>
</reference>
<name>A0A0E9U7W1_ANGAN</name>
<reference evidence="1" key="1">
    <citation type="submission" date="2014-11" db="EMBL/GenBank/DDBJ databases">
        <authorList>
            <person name="Amaro Gonzalez C."/>
        </authorList>
    </citation>
    <scope>NUCLEOTIDE SEQUENCE</scope>
</reference>
<dbReference type="EMBL" id="GBXM01046578">
    <property type="protein sequence ID" value="JAH61999.1"/>
    <property type="molecule type" value="Transcribed_RNA"/>
</dbReference>
<accession>A0A0E9U7W1</accession>
<evidence type="ECO:0000313" key="1">
    <source>
        <dbReference type="EMBL" id="JAH61999.1"/>
    </source>
</evidence>
<organism evidence="1">
    <name type="scientific">Anguilla anguilla</name>
    <name type="common">European freshwater eel</name>
    <name type="synonym">Muraena anguilla</name>
    <dbReference type="NCBI Taxonomy" id="7936"/>
    <lineage>
        <taxon>Eukaryota</taxon>
        <taxon>Metazoa</taxon>
        <taxon>Chordata</taxon>
        <taxon>Craniata</taxon>
        <taxon>Vertebrata</taxon>
        <taxon>Euteleostomi</taxon>
        <taxon>Actinopterygii</taxon>
        <taxon>Neopterygii</taxon>
        <taxon>Teleostei</taxon>
        <taxon>Anguilliformes</taxon>
        <taxon>Anguillidae</taxon>
        <taxon>Anguilla</taxon>
    </lineage>
</organism>
<dbReference type="AlphaFoldDB" id="A0A0E9U7W1"/>
<proteinExistence type="predicted"/>